<reference evidence="2" key="1">
    <citation type="submission" date="2015-09" db="EMBL/GenBank/DDBJ databases">
        <authorList>
            <person name="Graham D.E."/>
            <person name="Mahan K.M."/>
            <person name="Klingeman D.M."/>
            <person name="Fida T."/>
            <person name="Giannone R.J."/>
            <person name="Hettich R.L."/>
            <person name="Parry R.J."/>
            <person name="Spain J.C."/>
        </authorList>
    </citation>
    <scope>NUCLEOTIDE SEQUENCE [LARGE SCALE GENOMIC DNA]</scope>
    <source>
        <strain evidence="2">JCM 4701</strain>
    </source>
</reference>
<sequence>MGAGGGEHDEGDDGVGGVWKPKPLRMIRRVLVLVDSISPLDRPVIKAARMASWCTPSDDAALEVDQG</sequence>
<dbReference type="AlphaFoldDB" id="A0A2N8PFP2"/>
<accession>A0A2N8PFP2</accession>
<keyword evidence="2" id="KW-1185">Reference proteome</keyword>
<protein>
    <submittedName>
        <fullName evidence="1">Uncharacterized protein</fullName>
    </submittedName>
</protein>
<gene>
    <name evidence="1" type="ORF">AOB60_01365</name>
</gene>
<dbReference type="EMBL" id="LJSN01000002">
    <property type="protein sequence ID" value="PNE39837.1"/>
    <property type="molecule type" value="Genomic_DNA"/>
</dbReference>
<evidence type="ECO:0000313" key="1">
    <source>
        <dbReference type="EMBL" id="PNE39837.1"/>
    </source>
</evidence>
<name>A0A2N8PFP2_STRNR</name>
<organism evidence="1 2">
    <name type="scientific">Streptomyces noursei</name>
    <name type="common">Streptomyces albulus</name>
    <dbReference type="NCBI Taxonomy" id="1971"/>
    <lineage>
        <taxon>Bacteria</taxon>
        <taxon>Bacillati</taxon>
        <taxon>Actinomycetota</taxon>
        <taxon>Actinomycetes</taxon>
        <taxon>Kitasatosporales</taxon>
        <taxon>Streptomycetaceae</taxon>
        <taxon>Streptomyces</taxon>
    </lineage>
</organism>
<dbReference type="Proteomes" id="UP000236047">
    <property type="component" value="Unassembled WGS sequence"/>
</dbReference>
<evidence type="ECO:0000313" key="2">
    <source>
        <dbReference type="Proteomes" id="UP000236047"/>
    </source>
</evidence>
<proteinExistence type="predicted"/>
<comment type="caution">
    <text evidence="1">The sequence shown here is derived from an EMBL/GenBank/DDBJ whole genome shotgun (WGS) entry which is preliminary data.</text>
</comment>